<feature type="transmembrane region" description="Helical" evidence="1">
    <location>
        <begin position="20"/>
        <end position="42"/>
    </location>
</feature>
<name>E1YLB2_9BACT</name>
<feature type="transmembrane region" description="Helical" evidence="1">
    <location>
        <begin position="54"/>
        <end position="73"/>
    </location>
</feature>
<keyword evidence="1" id="KW-0472">Membrane</keyword>
<evidence type="ECO:0000313" key="2">
    <source>
        <dbReference type="EMBL" id="CBX30895.1"/>
    </source>
</evidence>
<keyword evidence="1" id="KW-1133">Transmembrane helix</keyword>
<keyword evidence="1" id="KW-0812">Transmembrane</keyword>
<dbReference type="AlphaFoldDB" id="E1YLB2"/>
<sequence>MPGSMPLFGIITVTGNCFCLNLWIISFSLSLIIVCYILQYSYPLSTFFPAPSHLLLIGNSIHIIIMIDSILSFKLTLTMQYNITGNTYCRRSNYKSNHKFRKGEIVEQRY</sequence>
<accession>E1YLB2</accession>
<organism evidence="2">
    <name type="scientific">uncultured Desulfobacterium sp</name>
    <dbReference type="NCBI Taxonomy" id="201089"/>
    <lineage>
        <taxon>Bacteria</taxon>
        <taxon>Pseudomonadati</taxon>
        <taxon>Thermodesulfobacteriota</taxon>
        <taxon>Desulfobacteria</taxon>
        <taxon>Desulfobacterales</taxon>
        <taxon>Desulfobacteriaceae</taxon>
        <taxon>Desulfobacterium</taxon>
        <taxon>environmental samples</taxon>
    </lineage>
</organism>
<reference evidence="2" key="1">
    <citation type="journal article" date="2011" name="Environ. Microbiol.">
        <title>Genomic insights into the metabolic potential of the polycyclic aromatic hydrocarbon degrading sulfate-reducing Deltaproteobacterium N47.</title>
        <authorList>
            <person name="Bergmann F."/>
            <person name="Selesi D."/>
            <person name="Weinmaier T."/>
            <person name="Tischler P."/>
            <person name="Rattei T."/>
            <person name="Meckenstock R.U."/>
        </authorList>
    </citation>
    <scope>NUCLEOTIDE SEQUENCE</scope>
</reference>
<protein>
    <submittedName>
        <fullName evidence="2">Uncharacterized protein</fullName>
    </submittedName>
</protein>
<proteinExistence type="predicted"/>
<evidence type="ECO:0000256" key="1">
    <source>
        <dbReference type="SAM" id="Phobius"/>
    </source>
</evidence>
<dbReference type="EMBL" id="FR695877">
    <property type="protein sequence ID" value="CBX30895.1"/>
    <property type="molecule type" value="Genomic_DNA"/>
</dbReference>
<gene>
    <name evidence="2" type="ORF">N47_E44070</name>
</gene>